<feature type="region of interest" description="Disordered" evidence="5">
    <location>
        <begin position="437"/>
        <end position="544"/>
    </location>
</feature>
<sequence length="916" mass="98564">MVDDAPGLKRSRPPNIDLTRAKQNTGPAIHVADADDDEASLLQLSDDDDDDFQDTLQLSDSDSSDSTSPSRGARSGSLLNITPTDEDDDISKDLAELQQLRQSVKTNLRLRPIRSRSNLPKIDLDIDAVISKLPYVPNGMPSKTNGEGFAGGPQSATSPQSTTSTYFTPIETPFTSLFSAIASKHRTTSASSPLPTNGLSPAPSSGGFPPASTPLSSAFNGKHRITPVSSPLPPLPADIARPIAPKTLYDRLLSSKRPLLIDTRALSIHQAFHLRHSIHIAIPSLILKRCRKPAGGLHSLDALRQFITTDYGKTQWDLLMAAGGPWDGNVVIYDDDMDVKDRDNLSATAWAIMPVISPLLTYGRIEYLEGGLSSAGHDPDLQTLIVTESEVEEEEASSLSSNSSSTPPANGGFQSRKGSGLSQLDTQTALRFKKLPEIEPASTTSSNPPSPVFPRSPLPMMPAVTSSRSGSSPQHHLTVDDSTPSPPPSSINFRRPNPPRRPSVPRLKGLDTRSAERLNPNLPKLSVRTKPTRSATLGPPSLSINIGPPQSPSHLQLMYSNHSPPVSARMHPTNNPLSPSHDAANYLTPYYTPPHTPGTPRQFPPSPSTARPDLDPPTTEEAFPVFTVSTILPNFLFLGPELTNPEHVQELRDLGVKRILNIAAECDDDQGLGLKEVFKYYKIPMRDTVEEENITKGVREACDFIDDARLHSAPTYVHCKAGKSRSVTAVMAYLIHANHWTLSQAYAFVLERRKGISPNIGFVSELMSFEEQELGGKSVGVQAPNSAASSAALSSASHSTLPSGAVSADPHAPSYGHSHTLATVQEAYTMASNGARRTGTHVRESLPPVGTDGIALGGPLSAGTIMERVLGDSGQEMEIKDANGRYRHARRAPVDETTLQPMRRVSKAGLESSAYA</sequence>
<feature type="compositionally biased region" description="Polar residues" evidence="5">
    <location>
        <begin position="464"/>
        <end position="475"/>
    </location>
</feature>
<keyword evidence="3" id="KW-0378">Hydrolase</keyword>
<dbReference type="InterPro" id="IPR036873">
    <property type="entry name" value="Rhodanese-like_dom_sf"/>
</dbReference>
<protein>
    <recommendedName>
        <fullName evidence="2">protein-tyrosine-phosphatase</fullName>
        <ecNumber evidence="2">3.1.3.48</ecNumber>
    </recommendedName>
</protein>
<evidence type="ECO:0000256" key="5">
    <source>
        <dbReference type="SAM" id="MobiDB-lite"/>
    </source>
</evidence>
<dbReference type="GO" id="GO:0043409">
    <property type="term" value="P:negative regulation of MAPK cascade"/>
    <property type="evidence" value="ECO:0007669"/>
    <property type="project" value="TreeGrafter"/>
</dbReference>
<dbReference type="PROSITE" id="PS50054">
    <property type="entry name" value="TYR_PHOSPHATASE_DUAL"/>
    <property type="match status" value="1"/>
</dbReference>
<dbReference type="PANTHER" id="PTHR10159">
    <property type="entry name" value="DUAL SPECIFICITY PROTEIN PHOSPHATASE"/>
    <property type="match status" value="1"/>
</dbReference>
<dbReference type="SUPFAM" id="SSF52821">
    <property type="entry name" value="Rhodanese/Cell cycle control phosphatase"/>
    <property type="match status" value="1"/>
</dbReference>
<dbReference type="InterPro" id="IPR000340">
    <property type="entry name" value="Dual-sp_phosphatase_cat-dom"/>
</dbReference>
<feature type="region of interest" description="Disordered" evidence="5">
    <location>
        <begin position="141"/>
        <end position="163"/>
    </location>
</feature>
<proteinExistence type="inferred from homology"/>
<feature type="compositionally biased region" description="Polar residues" evidence="5">
    <location>
        <begin position="406"/>
        <end position="422"/>
    </location>
</feature>
<dbReference type="Pfam" id="PF00782">
    <property type="entry name" value="DSPc"/>
    <property type="match status" value="1"/>
</dbReference>
<dbReference type="Proteomes" id="UP000807469">
    <property type="component" value="Unassembled WGS sequence"/>
</dbReference>
<feature type="compositionally biased region" description="Pro residues" evidence="5">
    <location>
        <begin position="448"/>
        <end position="460"/>
    </location>
</feature>
<evidence type="ECO:0000313" key="9">
    <source>
        <dbReference type="Proteomes" id="UP000807469"/>
    </source>
</evidence>
<feature type="compositionally biased region" description="Low complexity" evidence="5">
    <location>
        <begin position="54"/>
        <end position="68"/>
    </location>
</feature>
<dbReference type="Gene3D" id="3.90.190.10">
    <property type="entry name" value="Protein tyrosine phosphatase superfamily"/>
    <property type="match status" value="1"/>
</dbReference>
<dbReference type="GO" id="GO:0004725">
    <property type="term" value="F:protein tyrosine phosphatase activity"/>
    <property type="evidence" value="ECO:0007669"/>
    <property type="project" value="UniProtKB-EC"/>
</dbReference>
<feature type="region of interest" description="Disordered" evidence="5">
    <location>
        <begin position="389"/>
        <end position="422"/>
    </location>
</feature>
<dbReference type="PROSITE" id="PS50056">
    <property type="entry name" value="TYR_PHOSPHATASE_2"/>
    <property type="match status" value="1"/>
</dbReference>
<feature type="domain" description="Tyrosine specific protein phosphatases" evidence="7">
    <location>
        <begin position="692"/>
        <end position="756"/>
    </location>
</feature>
<reference evidence="8" key="1">
    <citation type="submission" date="2020-11" db="EMBL/GenBank/DDBJ databases">
        <authorList>
            <consortium name="DOE Joint Genome Institute"/>
            <person name="Ahrendt S."/>
            <person name="Riley R."/>
            <person name="Andreopoulos W."/>
            <person name="Labutti K."/>
            <person name="Pangilinan J."/>
            <person name="Ruiz-Duenas F.J."/>
            <person name="Barrasa J.M."/>
            <person name="Sanchez-Garcia M."/>
            <person name="Camarero S."/>
            <person name="Miyauchi S."/>
            <person name="Serrano A."/>
            <person name="Linde D."/>
            <person name="Babiker R."/>
            <person name="Drula E."/>
            <person name="Ayuso-Fernandez I."/>
            <person name="Pacheco R."/>
            <person name="Padilla G."/>
            <person name="Ferreira P."/>
            <person name="Barriuso J."/>
            <person name="Kellner H."/>
            <person name="Castanera R."/>
            <person name="Alfaro M."/>
            <person name="Ramirez L."/>
            <person name="Pisabarro A.G."/>
            <person name="Kuo A."/>
            <person name="Tritt A."/>
            <person name="Lipzen A."/>
            <person name="He G."/>
            <person name="Yan M."/>
            <person name="Ng V."/>
            <person name="Cullen D."/>
            <person name="Martin F."/>
            <person name="Rosso M.-N."/>
            <person name="Henrissat B."/>
            <person name="Hibbett D."/>
            <person name="Martinez A.T."/>
            <person name="Grigoriev I.V."/>
        </authorList>
    </citation>
    <scope>NUCLEOTIDE SEQUENCE</scope>
    <source>
        <strain evidence="8">CIRM-BRFM 674</strain>
    </source>
</reference>
<feature type="region of interest" description="Disordered" evidence="5">
    <location>
        <begin position="1"/>
        <end position="87"/>
    </location>
</feature>
<feature type="compositionally biased region" description="Low complexity" evidence="5">
    <location>
        <begin position="200"/>
        <end position="210"/>
    </location>
</feature>
<keyword evidence="9" id="KW-1185">Reference proteome</keyword>
<dbReference type="EMBL" id="MU155231">
    <property type="protein sequence ID" value="KAF9478555.1"/>
    <property type="molecule type" value="Genomic_DNA"/>
</dbReference>
<organism evidence="8 9">
    <name type="scientific">Pholiota conissans</name>
    <dbReference type="NCBI Taxonomy" id="109636"/>
    <lineage>
        <taxon>Eukaryota</taxon>
        <taxon>Fungi</taxon>
        <taxon>Dikarya</taxon>
        <taxon>Basidiomycota</taxon>
        <taxon>Agaricomycotina</taxon>
        <taxon>Agaricomycetes</taxon>
        <taxon>Agaricomycetidae</taxon>
        <taxon>Agaricales</taxon>
        <taxon>Agaricineae</taxon>
        <taxon>Strophariaceae</taxon>
        <taxon>Pholiota</taxon>
    </lineage>
</organism>
<dbReference type="InterPro" id="IPR029021">
    <property type="entry name" value="Prot-tyrosine_phosphatase-like"/>
</dbReference>
<evidence type="ECO:0000256" key="1">
    <source>
        <dbReference type="ARBA" id="ARBA00008601"/>
    </source>
</evidence>
<dbReference type="FunFam" id="3.90.190.10:FF:000120">
    <property type="entry name" value="MAP kinase phosphatase, putative"/>
    <property type="match status" value="1"/>
</dbReference>
<comment type="caution">
    <text evidence="8">The sequence shown here is derived from an EMBL/GenBank/DDBJ whole genome shotgun (WGS) entry which is preliminary data.</text>
</comment>
<dbReference type="OrthoDB" id="273181at2759"/>
<dbReference type="GO" id="GO:0005737">
    <property type="term" value="C:cytoplasm"/>
    <property type="evidence" value="ECO:0007669"/>
    <property type="project" value="TreeGrafter"/>
</dbReference>
<gene>
    <name evidence="8" type="ORF">BDN70DRAFT_895599</name>
</gene>
<name>A0A9P6CZN9_9AGAR</name>
<dbReference type="PANTHER" id="PTHR10159:SF530">
    <property type="entry name" value="DUAL SPECIFICITY PROTEIN PHOSPHATASE DDB_G0271350-RELATED"/>
    <property type="match status" value="1"/>
</dbReference>
<evidence type="ECO:0000313" key="8">
    <source>
        <dbReference type="EMBL" id="KAF9478555.1"/>
    </source>
</evidence>
<dbReference type="InterPro" id="IPR000387">
    <property type="entry name" value="Tyr_Pase_dom"/>
</dbReference>
<dbReference type="EC" id="3.1.3.48" evidence="2"/>
<evidence type="ECO:0000256" key="4">
    <source>
        <dbReference type="ARBA" id="ARBA00022912"/>
    </source>
</evidence>
<evidence type="ECO:0000256" key="2">
    <source>
        <dbReference type="ARBA" id="ARBA00013064"/>
    </source>
</evidence>
<feature type="region of interest" description="Disordered" evidence="5">
    <location>
        <begin position="187"/>
        <end position="212"/>
    </location>
</feature>
<comment type="similarity">
    <text evidence="1">Belongs to the protein-tyrosine phosphatase family. Non-receptor class dual specificity subfamily.</text>
</comment>
<feature type="region of interest" description="Disordered" evidence="5">
    <location>
        <begin position="798"/>
        <end position="817"/>
    </location>
</feature>
<feature type="compositionally biased region" description="Low complexity" evidence="5">
    <location>
        <begin position="153"/>
        <end position="163"/>
    </location>
</feature>
<dbReference type="Gene3D" id="3.40.250.10">
    <property type="entry name" value="Rhodanese-like domain"/>
    <property type="match status" value="1"/>
</dbReference>
<accession>A0A9P6CZN9</accession>
<feature type="region of interest" description="Disordered" evidence="5">
    <location>
        <begin position="578"/>
        <end position="620"/>
    </location>
</feature>
<dbReference type="CDD" id="cd14498">
    <property type="entry name" value="DSP"/>
    <property type="match status" value="1"/>
</dbReference>
<keyword evidence="4" id="KW-0904">Protein phosphatase</keyword>
<dbReference type="InterPro" id="IPR020422">
    <property type="entry name" value="TYR_PHOSPHATASE_DUAL_dom"/>
</dbReference>
<dbReference type="AlphaFoldDB" id="A0A9P6CZN9"/>
<feature type="compositionally biased region" description="Acidic residues" evidence="5">
    <location>
        <begin position="34"/>
        <end position="53"/>
    </location>
</feature>
<dbReference type="SMART" id="SM00195">
    <property type="entry name" value="DSPc"/>
    <property type="match status" value="1"/>
</dbReference>
<feature type="compositionally biased region" description="Polar residues" evidence="5">
    <location>
        <begin position="188"/>
        <end position="199"/>
    </location>
</feature>
<dbReference type="SUPFAM" id="SSF52799">
    <property type="entry name" value="(Phosphotyrosine protein) phosphatases II"/>
    <property type="match status" value="1"/>
</dbReference>
<feature type="domain" description="Tyrosine-protein phosphatase" evidence="6">
    <location>
        <begin position="627"/>
        <end position="775"/>
    </location>
</feature>
<feature type="compositionally biased region" description="Pro residues" evidence="5">
    <location>
        <begin position="591"/>
        <end position="607"/>
    </location>
</feature>
<evidence type="ECO:0000259" key="6">
    <source>
        <dbReference type="PROSITE" id="PS50054"/>
    </source>
</evidence>
<evidence type="ECO:0000259" key="7">
    <source>
        <dbReference type="PROSITE" id="PS50056"/>
    </source>
</evidence>
<evidence type="ECO:0000256" key="3">
    <source>
        <dbReference type="ARBA" id="ARBA00022801"/>
    </source>
</evidence>
<feature type="region of interest" description="Disordered" evidence="5">
    <location>
        <begin position="833"/>
        <end position="852"/>
    </location>
</feature>